<dbReference type="GO" id="GO:0006891">
    <property type="term" value="P:intra-Golgi vesicle-mediated transport"/>
    <property type="evidence" value="ECO:0007669"/>
    <property type="project" value="TreeGrafter"/>
</dbReference>
<reference evidence="2 3" key="1">
    <citation type="submission" date="2013-11" db="EMBL/GenBank/DDBJ databases">
        <title>Draft genome of the bovine lungworm Dictyocaulus viviparus.</title>
        <authorList>
            <person name="Mitreva M."/>
        </authorList>
    </citation>
    <scope>NUCLEOTIDE SEQUENCE [LARGE SCALE GENOMIC DNA]</scope>
    <source>
        <strain evidence="2 3">HannoverDv2000</strain>
    </source>
</reference>
<name>A0A0D8Y635_DICVI</name>
<reference evidence="3" key="2">
    <citation type="journal article" date="2016" name="Sci. Rep.">
        <title>Dictyocaulus viviparus genome, variome and transcriptome elucidate lungworm biology and support future intervention.</title>
        <authorList>
            <person name="McNulty S.N."/>
            <person name="Strube C."/>
            <person name="Rosa B.A."/>
            <person name="Martin J.C."/>
            <person name="Tyagi R."/>
            <person name="Choi Y.J."/>
            <person name="Wang Q."/>
            <person name="Hallsworth Pepin K."/>
            <person name="Zhang X."/>
            <person name="Ozersky P."/>
            <person name="Wilson R.K."/>
            <person name="Sternberg P.W."/>
            <person name="Gasser R.B."/>
            <person name="Mitreva M."/>
        </authorList>
    </citation>
    <scope>NUCLEOTIDE SEQUENCE [LARGE SCALE GENOMIC DNA]</scope>
    <source>
        <strain evidence="3">HannoverDv2000</strain>
    </source>
</reference>
<dbReference type="PANTHER" id="PTHR13251">
    <property type="entry name" value="EPILEPSY HOLOPROSENCEPHALY CANDIDATE 1/TMEM1"/>
    <property type="match status" value="1"/>
</dbReference>
<feature type="domain" description="TRAPPC10/Trs130 N-terminal" evidence="1">
    <location>
        <begin position="13"/>
        <end position="214"/>
    </location>
</feature>
<proteinExistence type="predicted"/>
<evidence type="ECO:0000313" key="3">
    <source>
        <dbReference type="Proteomes" id="UP000053766"/>
    </source>
</evidence>
<evidence type="ECO:0000313" key="2">
    <source>
        <dbReference type="EMBL" id="KJH51667.1"/>
    </source>
</evidence>
<organism evidence="2 3">
    <name type="scientific">Dictyocaulus viviparus</name>
    <name type="common">Bovine lungworm</name>
    <dbReference type="NCBI Taxonomy" id="29172"/>
    <lineage>
        <taxon>Eukaryota</taxon>
        <taxon>Metazoa</taxon>
        <taxon>Ecdysozoa</taxon>
        <taxon>Nematoda</taxon>
        <taxon>Chromadorea</taxon>
        <taxon>Rhabditida</taxon>
        <taxon>Rhabditina</taxon>
        <taxon>Rhabditomorpha</taxon>
        <taxon>Strongyloidea</taxon>
        <taxon>Metastrongylidae</taxon>
        <taxon>Dictyocaulus</taxon>
    </lineage>
</organism>
<dbReference type="GO" id="GO:0005829">
    <property type="term" value="C:cytosol"/>
    <property type="evidence" value="ECO:0007669"/>
    <property type="project" value="GOC"/>
</dbReference>
<dbReference type="Pfam" id="PF23036">
    <property type="entry name" value="TRAPPC10_1st"/>
    <property type="match status" value="1"/>
</dbReference>
<dbReference type="InterPro" id="IPR045126">
    <property type="entry name" value="TRAPPC10/Trs130"/>
</dbReference>
<dbReference type="PANTHER" id="PTHR13251:SF3">
    <property type="entry name" value="TRAFFICKING PROTEIN PARTICLE COMPLEX SUBUNIT 10"/>
    <property type="match status" value="1"/>
</dbReference>
<dbReference type="Proteomes" id="UP000053766">
    <property type="component" value="Unassembled WGS sequence"/>
</dbReference>
<keyword evidence="3" id="KW-1185">Reference proteome</keyword>
<dbReference type="GO" id="GO:1990071">
    <property type="term" value="C:TRAPPII protein complex"/>
    <property type="evidence" value="ECO:0007669"/>
    <property type="project" value="InterPro"/>
</dbReference>
<gene>
    <name evidence="2" type="ORF">DICVIV_02098</name>
</gene>
<dbReference type="STRING" id="29172.A0A0D8Y635"/>
<accession>A0A0D8Y635</accession>
<dbReference type="AlphaFoldDB" id="A0A0D8Y635"/>
<dbReference type="GO" id="GO:0034498">
    <property type="term" value="P:early endosome to Golgi transport"/>
    <property type="evidence" value="ECO:0007669"/>
    <property type="project" value="TreeGrafter"/>
</dbReference>
<protein>
    <recommendedName>
        <fullName evidence="1">TRAPPC10/Trs130 N-terminal domain-containing protein</fullName>
    </recommendedName>
</protein>
<dbReference type="OrthoDB" id="5843954at2759"/>
<sequence>MNIALRFDIMFLNGVSSKSDVQWLIIIDSTRAKEKKNRPSLMEKLKHDFNKHTSKLIEVSESVEHGSFAYLLQAVQSALLAHLEILSETWETYLSNSRAKYTDMNWSLDLYCGSAMEYARLFWSLGAFEHALTLYDELDQYLFDIVEEMSSVEGFCSLTAGREPRWILSLRAGSLPFLSLYSSFQQSKIDCKKSHSLIALRHFLVAQQILLSLFLYNERHRSRGAAPSLRVDFAARILKYTKHVLDIATVQSRTALVLFPL</sequence>
<dbReference type="InterPro" id="IPR056913">
    <property type="entry name" value="TRAPPC10/Trs130_N"/>
</dbReference>
<dbReference type="EMBL" id="KN716178">
    <property type="protein sequence ID" value="KJH51667.1"/>
    <property type="molecule type" value="Genomic_DNA"/>
</dbReference>
<evidence type="ECO:0000259" key="1">
    <source>
        <dbReference type="Pfam" id="PF23036"/>
    </source>
</evidence>